<evidence type="ECO:0000313" key="3">
    <source>
        <dbReference type="EMBL" id="CAF3670865.1"/>
    </source>
</evidence>
<evidence type="ECO:0000313" key="5">
    <source>
        <dbReference type="Proteomes" id="UP000663829"/>
    </source>
</evidence>
<dbReference type="AlphaFoldDB" id="A0A813YKE0"/>
<evidence type="ECO:0000313" key="1">
    <source>
        <dbReference type="EMBL" id="CAF0885546.1"/>
    </source>
</evidence>
<evidence type="ECO:0008006" key="6">
    <source>
        <dbReference type="Google" id="ProtNLM"/>
    </source>
</evidence>
<keyword evidence="5" id="KW-1185">Reference proteome</keyword>
<dbReference type="EMBL" id="CAJNOQ010001311">
    <property type="protein sequence ID" value="CAF0885546.1"/>
    <property type="molecule type" value="Genomic_DNA"/>
</dbReference>
<dbReference type="Proteomes" id="UP000663829">
    <property type="component" value="Unassembled WGS sequence"/>
</dbReference>
<sequence length="319" mass="35591">MEANTSSTPADIDHLCHLIDESSFGRLIVTDENATSSSRLQKFRHVPNSQVKAFRCRLKRLNSQLPFHFGSVAPAMTVSTLTNPIKKSSTLATTTTKDANNNNVSASSTTALVPYMTIPSQKLYGEQIVHHLPGFQRSFRSSLLQRFRSLSTSSVSTISRNSIVPWHKRSTLFPSLQRFQRKPLTIYRTKSNYLPQILEDDELSLTLSLPKTSIAEQTHEISPTLLTLLKNQSTINSHSLSLQSQHSLNSCTISDQRLKPRSCLTSTETITDFLIDDFSTPTSMTSTPVACNVEELAAYLENYLYLPKNLSGAAELMYT</sequence>
<accession>A0A813YKE0</accession>
<gene>
    <name evidence="1" type="ORF">GPM918_LOCUS7841</name>
    <name evidence="2" type="ORF">OVA965_LOCUS32207</name>
    <name evidence="3" type="ORF">SRO942_LOCUS7841</name>
    <name evidence="4" type="ORF">TMI583_LOCUS33064</name>
</gene>
<protein>
    <recommendedName>
        <fullName evidence="6">Oxidative stress-responsive serine-rich protein 1</fullName>
    </recommendedName>
</protein>
<dbReference type="EMBL" id="CAJOBC010001311">
    <property type="protein sequence ID" value="CAF3670865.1"/>
    <property type="molecule type" value="Genomic_DNA"/>
</dbReference>
<dbReference type="EMBL" id="CAJNOK010024911">
    <property type="protein sequence ID" value="CAF1383214.1"/>
    <property type="molecule type" value="Genomic_DNA"/>
</dbReference>
<dbReference type="Proteomes" id="UP000682733">
    <property type="component" value="Unassembled WGS sequence"/>
</dbReference>
<dbReference type="OrthoDB" id="10045817at2759"/>
<evidence type="ECO:0000313" key="4">
    <source>
        <dbReference type="EMBL" id="CAF4191516.1"/>
    </source>
</evidence>
<comment type="caution">
    <text evidence="1">The sequence shown here is derived from an EMBL/GenBank/DDBJ whole genome shotgun (WGS) entry which is preliminary data.</text>
</comment>
<evidence type="ECO:0000313" key="2">
    <source>
        <dbReference type="EMBL" id="CAF1383214.1"/>
    </source>
</evidence>
<dbReference type="Proteomes" id="UP000681722">
    <property type="component" value="Unassembled WGS sequence"/>
</dbReference>
<organism evidence="1 5">
    <name type="scientific">Didymodactylos carnosus</name>
    <dbReference type="NCBI Taxonomy" id="1234261"/>
    <lineage>
        <taxon>Eukaryota</taxon>
        <taxon>Metazoa</taxon>
        <taxon>Spiralia</taxon>
        <taxon>Gnathifera</taxon>
        <taxon>Rotifera</taxon>
        <taxon>Eurotatoria</taxon>
        <taxon>Bdelloidea</taxon>
        <taxon>Philodinida</taxon>
        <taxon>Philodinidae</taxon>
        <taxon>Didymodactylos</taxon>
    </lineage>
</organism>
<dbReference type="Proteomes" id="UP000677228">
    <property type="component" value="Unassembled WGS sequence"/>
</dbReference>
<reference evidence="1" key="1">
    <citation type="submission" date="2021-02" db="EMBL/GenBank/DDBJ databases">
        <authorList>
            <person name="Nowell W R."/>
        </authorList>
    </citation>
    <scope>NUCLEOTIDE SEQUENCE</scope>
</reference>
<name>A0A813YKE0_9BILA</name>
<proteinExistence type="predicted"/>
<dbReference type="EMBL" id="CAJOBA010046608">
    <property type="protein sequence ID" value="CAF4191516.1"/>
    <property type="molecule type" value="Genomic_DNA"/>
</dbReference>